<dbReference type="Gene3D" id="2.40.50.180">
    <property type="entry name" value="CheA-289, Domain 4"/>
    <property type="match status" value="1"/>
</dbReference>
<sequence>MELALSPSQSVGVVLAAGAKPPVPSRICLVTLGGELFAIDLRHVREVFELETVTPVPGMPSILVGVANLRGTVMPLADLRPSLGMSSAASLPFVVVVRHGQQQVGILIDAVPEIRTIHPDDLLTATSRGLSESRPFLSGLAKIEERMSGMMDVQKLLACVEGVLN</sequence>
<dbReference type="GO" id="GO:0007165">
    <property type="term" value="P:signal transduction"/>
    <property type="evidence" value="ECO:0007669"/>
    <property type="project" value="InterPro"/>
</dbReference>
<evidence type="ECO:0000313" key="3">
    <source>
        <dbReference type="Proteomes" id="UP000248168"/>
    </source>
</evidence>
<dbReference type="Gene3D" id="2.30.30.40">
    <property type="entry name" value="SH3 Domains"/>
    <property type="match status" value="1"/>
</dbReference>
<name>A0A330LAY3_9BACT</name>
<dbReference type="PROSITE" id="PS50851">
    <property type="entry name" value="CHEW"/>
    <property type="match status" value="1"/>
</dbReference>
<dbReference type="SMART" id="SM00260">
    <property type="entry name" value="CheW"/>
    <property type="match status" value="1"/>
</dbReference>
<dbReference type="RefSeq" id="WP_121990624.1">
    <property type="nucleotide sequence ID" value="NZ_OUNR01000020.1"/>
</dbReference>
<dbReference type="InterPro" id="IPR039315">
    <property type="entry name" value="CheW"/>
</dbReference>
<dbReference type="GO" id="GO:0005829">
    <property type="term" value="C:cytosol"/>
    <property type="evidence" value="ECO:0007669"/>
    <property type="project" value="TreeGrafter"/>
</dbReference>
<dbReference type="OrthoDB" id="3291462at2"/>
<dbReference type="Pfam" id="PF01584">
    <property type="entry name" value="CheW"/>
    <property type="match status" value="1"/>
</dbReference>
<gene>
    <name evidence="2" type="ORF">NITLEN_70054</name>
</gene>
<reference evidence="3" key="1">
    <citation type="submission" date="2018-04" db="EMBL/GenBank/DDBJ databases">
        <authorList>
            <person name="Lucker S."/>
            <person name="Sakoula D."/>
        </authorList>
    </citation>
    <scope>NUCLEOTIDE SEQUENCE [LARGE SCALE GENOMIC DNA]</scope>
</reference>
<protein>
    <submittedName>
        <fullName evidence="2">Putative Chemotaxis protein CheW</fullName>
    </submittedName>
</protein>
<evidence type="ECO:0000313" key="2">
    <source>
        <dbReference type="EMBL" id="SPP66464.1"/>
    </source>
</evidence>
<organism evidence="2 3">
    <name type="scientific">Nitrospira lenta</name>
    <dbReference type="NCBI Taxonomy" id="1436998"/>
    <lineage>
        <taxon>Bacteria</taxon>
        <taxon>Pseudomonadati</taxon>
        <taxon>Nitrospirota</taxon>
        <taxon>Nitrospiria</taxon>
        <taxon>Nitrospirales</taxon>
        <taxon>Nitrospiraceae</taxon>
        <taxon>Nitrospira</taxon>
    </lineage>
</organism>
<dbReference type="PANTHER" id="PTHR22617">
    <property type="entry name" value="CHEMOTAXIS SENSOR HISTIDINE KINASE-RELATED"/>
    <property type="match status" value="1"/>
</dbReference>
<dbReference type="AlphaFoldDB" id="A0A330LAY3"/>
<dbReference type="Proteomes" id="UP000248168">
    <property type="component" value="Unassembled WGS sequence"/>
</dbReference>
<evidence type="ECO:0000259" key="1">
    <source>
        <dbReference type="PROSITE" id="PS50851"/>
    </source>
</evidence>
<feature type="domain" description="CheW-like" evidence="1">
    <location>
        <begin position="24"/>
        <end position="162"/>
    </location>
</feature>
<accession>A0A330LAY3</accession>
<dbReference type="InParanoid" id="A0A330LAY3"/>
<dbReference type="InterPro" id="IPR036061">
    <property type="entry name" value="CheW-like_dom_sf"/>
</dbReference>
<dbReference type="PANTHER" id="PTHR22617:SF23">
    <property type="entry name" value="CHEMOTAXIS PROTEIN CHEW"/>
    <property type="match status" value="1"/>
</dbReference>
<keyword evidence="3" id="KW-1185">Reference proteome</keyword>
<proteinExistence type="predicted"/>
<dbReference type="SUPFAM" id="SSF50341">
    <property type="entry name" value="CheW-like"/>
    <property type="match status" value="1"/>
</dbReference>
<dbReference type="GO" id="GO:0006935">
    <property type="term" value="P:chemotaxis"/>
    <property type="evidence" value="ECO:0007669"/>
    <property type="project" value="InterPro"/>
</dbReference>
<dbReference type="InterPro" id="IPR002545">
    <property type="entry name" value="CheW-lke_dom"/>
</dbReference>
<dbReference type="EMBL" id="OUNR01000020">
    <property type="protein sequence ID" value="SPP66464.1"/>
    <property type="molecule type" value="Genomic_DNA"/>
</dbReference>